<dbReference type="GO" id="GO:0005886">
    <property type="term" value="C:plasma membrane"/>
    <property type="evidence" value="ECO:0007669"/>
    <property type="project" value="TreeGrafter"/>
</dbReference>
<dbReference type="InParanoid" id="A0A2P5EKA6"/>
<name>A0A2P5EKA6_TREOI</name>
<dbReference type="PANTHER" id="PTHR24222:SF76">
    <property type="entry name" value="MYCOBACTIN IMPORT ATP-BINDING_PERMEASE PROTEIN IRTB"/>
    <property type="match status" value="1"/>
</dbReference>
<feature type="compositionally biased region" description="Polar residues" evidence="1">
    <location>
        <begin position="55"/>
        <end position="65"/>
    </location>
</feature>
<evidence type="ECO:0000313" key="3">
    <source>
        <dbReference type="EMBL" id="PON85973.1"/>
    </source>
</evidence>
<evidence type="ECO:0000313" key="4">
    <source>
        <dbReference type="Proteomes" id="UP000237000"/>
    </source>
</evidence>
<dbReference type="SUPFAM" id="SSF52540">
    <property type="entry name" value="P-loop containing nucleoside triphosphate hydrolases"/>
    <property type="match status" value="1"/>
</dbReference>
<proteinExistence type="predicted"/>
<dbReference type="GO" id="GO:0042626">
    <property type="term" value="F:ATPase-coupled transmembrane transporter activity"/>
    <property type="evidence" value="ECO:0007669"/>
    <property type="project" value="TreeGrafter"/>
</dbReference>
<feature type="transmembrane region" description="Helical" evidence="2">
    <location>
        <begin position="6"/>
        <end position="23"/>
    </location>
</feature>
<dbReference type="Proteomes" id="UP000237000">
    <property type="component" value="Unassembled WGS sequence"/>
</dbReference>
<dbReference type="InterPro" id="IPR039421">
    <property type="entry name" value="Type_1_exporter"/>
</dbReference>
<dbReference type="AlphaFoldDB" id="A0A2P5EKA6"/>
<feature type="region of interest" description="Disordered" evidence="1">
    <location>
        <begin position="45"/>
        <end position="67"/>
    </location>
</feature>
<evidence type="ECO:0000256" key="1">
    <source>
        <dbReference type="SAM" id="MobiDB-lite"/>
    </source>
</evidence>
<keyword evidence="3" id="KW-0378">Hydrolase</keyword>
<comment type="caution">
    <text evidence="3">The sequence shown here is derived from an EMBL/GenBank/DDBJ whole genome shotgun (WGS) entry which is preliminary data.</text>
</comment>
<keyword evidence="2" id="KW-1133">Transmembrane helix</keyword>
<evidence type="ECO:0000256" key="2">
    <source>
        <dbReference type="SAM" id="Phobius"/>
    </source>
</evidence>
<dbReference type="InterPro" id="IPR027417">
    <property type="entry name" value="P-loop_NTPase"/>
</dbReference>
<dbReference type="OrthoDB" id="6500128at2759"/>
<keyword evidence="2" id="KW-0472">Membrane</keyword>
<keyword evidence="4" id="KW-1185">Reference proteome</keyword>
<sequence>MFCVYFILVFTLLYYRFYIILCWSRYTSRGAWDTALRWTKAKNSNCKSPFEESKNSPSKATSVLDTESERIVQEALERVMANRTIVVIAHRLTISEMLTL</sequence>
<dbReference type="Gene3D" id="3.40.50.300">
    <property type="entry name" value="P-loop containing nucleotide triphosphate hydrolases"/>
    <property type="match status" value="1"/>
</dbReference>
<dbReference type="GO" id="GO:0016787">
    <property type="term" value="F:hydrolase activity"/>
    <property type="evidence" value="ECO:0007669"/>
    <property type="project" value="UniProtKB-KW"/>
</dbReference>
<organism evidence="3 4">
    <name type="scientific">Trema orientale</name>
    <name type="common">Charcoal tree</name>
    <name type="synonym">Celtis orientalis</name>
    <dbReference type="NCBI Taxonomy" id="63057"/>
    <lineage>
        <taxon>Eukaryota</taxon>
        <taxon>Viridiplantae</taxon>
        <taxon>Streptophyta</taxon>
        <taxon>Embryophyta</taxon>
        <taxon>Tracheophyta</taxon>
        <taxon>Spermatophyta</taxon>
        <taxon>Magnoliopsida</taxon>
        <taxon>eudicotyledons</taxon>
        <taxon>Gunneridae</taxon>
        <taxon>Pentapetalae</taxon>
        <taxon>rosids</taxon>
        <taxon>fabids</taxon>
        <taxon>Rosales</taxon>
        <taxon>Cannabaceae</taxon>
        <taxon>Trema</taxon>
    </lineage>
</organism>
<protein>
    <submittedName>
        <fullName evidence="3">P-loop containing nucleoside triphosphate hydrolase</fullName>
    </submittedName>
</protein>
<dbReference type="EMBL" id="JXTC01000138">
    <property type="protein sequence ID" value="PON85973.1"/>
    <property type="molecule type" value="Genomic_DNA"/>
</dbReference>
<accession>A0A2P5EKA6</accession>
<gene>
    <name evidence="3" type="ORF">TorRG33x02_181780</name>
</gene>
<keyword evidence="2" id="KW-0812">Transmembrane</keyword>
<dbReference type="PANTHER" id="PTHR24222">
    <property type="entry name" value="ABC TRANSPORTER B FAMILY"/>
    <property type="match status" value="1"/>
</dbReference>
<reference evidence="4" key="1">
    <citation type="submission" date="2016-06" db="EMBL/GenBank/DDBJ databases">
        <title>Parallel loss of symbiosis genes in relatives of nitrogen-fixing non-legume Parasponia.</title>
        <authorList>
            <person name="Van Velzen R."/>
            <person name="Holmer R."/>
            <person name="Bu F."/>
            <person name="Rutten L."/>
            <person name="Van Zeijl A."/>
            <person name="Liu W."/>
            <person name="Santuari L."/>
            <person name="Cao Q."/>
            <person name="Sharma T."/>
            <person name="Shen D."/>
            <person name="Roswanjaya Y."/>
            <person name="Wardhani T."/>
            <person name="Kalhor M.S."/>
            <person name="Jansen J."/>
            <person name="Van den Hoogen J."/>
            <person name="Gungor B."/>
            <person name="Hartog M."/>
            <person name="Hontelez J."/>
            <person name="Verver J."/>
            <person name="Yang W.-C."/>
            <person name="Schijlen E."/>
            <person name="Repin R."/>
            <person name="Schilthuizen M."/>
            <person name="Schranz E."/>
            <person name="Heidstra R."/>
            <person name="Miyata K."/>
            <person name="Fedorova E."/>
            <person name="Kohlen W."/>
            <person name="Bisseling T."/>
            <person name="Smit S."/>
            <person name="Geurts R."/>
        </authorList>
    </citation>
    <scope>NUCLEOTIDE SEQUENCE [LARGE SCALE GENOMIC DNA]</scope>
    <source>
        <strain evidence="4">cv. RG33-2</strain>
    </source>
</reference>
<dbReference type="STRING" id="63057.A0A2P5EKA6"/>